<proteinExistence type="predicted"/>
<name>A0A917SGU2_9ACTN</name>
<dbReference type="Proteomes" id="UP000613840">
    <property type="component" value="Unassembled WGS sequence"/>
</dbReference>
<evidence type="ECO:0000313" key="2">
    <source>
        <dbReference type="Proteomes" id="UP000613840"/>
    </source>
</evidence>
<sequence>MASHYPSSTEFRKHSENLKAVTAALVQIERAHKRAIREGDQPSELAIRKIHTLLLGVYAEARLRKIIEDPTGFNGRERELIWLEKSQDKRWSSTVDFAARRHYRVLAHQSLDEVLSTAALARVEDVSAILQHDLAPVITDRNRIAHGQWVWQLKSRSENQFTIDQSNFDYNYVALRARFRLLDLIGRLVNVLCVSEPTFDRDFSSLMQKIDEAKIDLDGSSYSTFASQLRSRGKVAHEVGSAPVVNGPVVGSSKRQRFLRRWLARRRSVDGAQD</sequence>
<evidence type="ECO:0000313" key="1">
    <source>
        <dbReference type="EMBL" id="GGL79200.1"/>
    </source>
</evidence>
<dbReference type="AlphaFoldDB" id="A0A917SGU2"/>
<dbReference type="EMBL" id="BMMZ01000014">
    <property type="protein sequence ID" value="GGL79200.1"/>
    <property type="molecule type" value="Genomic_DNA"/>
</dbReference>
<organism evidence="1 2">
    <name type="scientific">Microlunatus endophyticus</name>
    <dbReference type="NCBI Taxonomy" id="1716077"/>
    <lineage>
        <taxon>Bacteria</taxon>
        <taxon>Bacillati</taxon>
        <taxon>Actinomycetota</taxon>
        <taxon>Actinomycetes</taxon>
        <taxon>Propionibacteriales</taxon>
        <taxon>Propionibacteriaceae</taxon>
        <taxon>Microlunatus</taxon>
    </lineage>
</organism>
<protein>
    <submittedName>
        <fullName evidence="1">Uncharacterized protein</fullName>
    </submittedName>
</protein>
<keyword evidence="2" id="KW-1185">Reference proteome</keyword>
<dbReference type="RefSeq" id="WP_188897516.1">
    <property type="nucleotide sequence ID" value="NZ_BMMZ01000014.1"/>
</dbReference>
<reference evidence="1" key="1">
    <citation type="journal article" date="2014" name="Int. J. Syst. Evol. Microbiol.">
        <title>Complete genome sequence of Corynebacterium casei LMG S-19264T (=DSM 44701T), isolated from a smear-ripened cheese.</title>
        <authorList>
            <consortium name="US DOE Joint Genome Institute (JGI-PGF)"/>
            <person name="Walter F."/>
            <person name="Albersmeier A."/>
            <person name="Kalinowski J."/>
            <person name="Ruckert C."/>
        </authorList>
    </citation>
    <scope>NUCLEOTIDE SEQUENCE</scope>
    <source>
        <strain evidence="1">CGMCC 4.7306</strain>
    </source>
</reference>
<accession>A0A917SGU2</accession>
<comment type="caution">
    <text evidence="1">The sequence shown here is derived from an EMBL/GenBank/DDBJ whole genome shotgun (WGS) entry which is preliminary data.</text>
</comment>
<gene>
    <name evidence="1" type="ORF">GCM10011575_41990</name>
</gene>
<reference evidence="1" key="2">
    <citation type="submission" date="2020-09" db="EMBL/GenBank/DDBJ databases">
        <authorList>
            <person name="Sun Q."/>
            <person name="Zhou Y."/>
        </authorList>
    </citation>
    <scope>NUCLEOTIDE SEQUENCE</scope>
    <source>
        <strain evidence="1">CGMCC 4.7306</strain>
    </source>
</reference>